<accession>A0A0R3U6X1</accession>
<feature type="region of interest" description="Disordered" evidence="2">
    <location>
        <begin position="1"/>
        <end position="24"/>
    </location>
</feature>
<dbReference type="STRING" id="53468.A0A0R3U6X1"/>
<feature type="compositionally biased region" description="Basic residues" evidence="2">
    <location>
        <begin position="1"/>
        <end position="13"/>
    </location>
</feature>
<feature type="region of interest" description="Disordered" evidence="2">
    <location>
        <begin position="549"/>
        <end position="568"/>
    </location>
</feature>
<dbReference type="PANTHER" id="PTHR13076">
    <property type="entry name" value="COILED-COIL AND C2 DOMAIN-CONTAINING PROTEIN 1-LIKE"/>
    <property type="match status" value="1"/>
</dbReference>
<organism evidence="4 5">
    <name type="scientific">Mesocestoides corti</name>
    <name type="common">Flatworm</name>
    <dbReference type="NCBI Taxonomy" id="53468"/>
    <lineage>
        <taxon>Eukaryota</taxon>
        <taxon>Metazoa</taxon>
        <taxon>Spiralia</taxon>
        <taxon>Lophotrochozoa</taxon>
        <taxon>Platyhelminthes</taxon>
        <taxon>Cestoda</taxon>
        <taxon>Eucestoda</taxon>
        <taxon>Cyclophyllidea</taxon>
        <taxon>Mesocestoididae</taxon>
        <taxon>Mesocestoides</taxon>
    </lineage>
</organism>
<dbReference type="OrthoDB" id="19996at2759"/>
<evidence type="ECO:0000256" key="1">
    <source>
        <dbReference type="ARBA" id="ARBA00010672"/>
    </source>
</evidence>
<feature type="compositionally biased region" description="Low complexity" evidence="2">
    <location>
        <begin position="170"/>
        <end position="179"/>
    </location>
</feature>
<dbReference type="Pfam" id="PF21528">
    <property type="entry name" value="CC2D1A-B_DM14"/>
    <property type="match status" value="1"/>
</dbReference>
<sequence length="848" mass="91277">MFRKKPAKTPGHSKGHENDPFRLDLDPNELQFDEAALEKELAAMLGSDKDEEKPLTKAIPSHLSSQGSGQFRGEPVTIGGHGKGHKDESFRLDLDPSELEFDDAALEKELAATLGNDTDKEGPKTRETHPRRSTDLGGQVSEDEMELLSSLKTHLGVSDNESEVSESAKTPSNVPTVPSSSVNETLAVILERQKAFEDAISSIRSSADALTDTENACLRRYERMLASVKSMAAKAKCNISVNLEDLPAAPPTPKHTSTEKPQRKTGENIVLDYVTGTTSNTKTTTSSESPPEHIRLLKERLAEYRRAAALAKTKGNKLREKELMVAVDALAGSIPLIESGVEQFDPADMPPPPEQFSLPPEALAELSAEPQSGTSTAPAPPQPVDPAMAAIAKAASSTVATKESLTARIQLLNAMIQSSDASNKRLYERTHASYVKALRALETGVRFNYGQLNPLPGCPQFTSAAPPAGAAAAATSSSSSQPAPSSSSSARSRTLELLKQRQAELRTAAAHAKARGDMNEAREYLRLSLGMNNMIRSVGAGLPIDFKQVPPAPHSGKGPASGSPSQPILSGVACAPPVEFQTALVEAGKDSQAICDKLIWQLEAQATEASRLSESLREAGLSQIADKIFDLADVSRKWIALTTAYKHRSRVPQYSFEMANLPCLNMNPDLGDGVLEVTAVRGISLPVPPGVSSPSSLDTYVTIELPFPSSDSPQKHSTEWARHTNEPTDYGGYQASARFEVNRHAKSYERLLQGVKSIKATVYYNRGLLKKPGVLGAVTVKLNDLMTSATHTASYDLMDGRKAVGGRLELRMRHRAPLQVTCCLALFDIKETNFGLHAASPKHKLTVV</sequence>
<name>A0A0R3U6X1_MESCO</name>
<feature type="region of interest" description="Disordered" evidence="2">
    <location>
        <begin position="47"/>
        <end position="179"/>
    </location>
</feature>
<keyword evidence="5" id="KW-1185">Reference proteome</keyword>
<evidence type="ECO:0000313" key="5">
    <source>
        <dbReference type="Proteomes" id="UP000267029"/>
    </source>
</evidence>
<dbReference type="SUPFAM" id="SSF49562">
    <property type="entry name" value="C2 domain (Calcium/lipid-binding domain, CaLB)"/>
    <property type="match status" value="1"/>
</dbReference>
<dbReference type="GO" id="GO:0001227">
    <property type="term" value="F:DNA-binding transcription repressor activity, RNA polymerase II-specific"/>
    <property type="evidence" value="ECO:0007669"/>
    <property type="project" value="InterPro"/>
</dbReference>
<dbReference type="SMART" id="SM00685">
    <property type="entry name" value="DM14"/>
    <property type="match status" value="2"/>
</dbReference>
<dbReference type="Gene3D" id="2.60.40.150">
    <property type="entry name" value="C2 domain"/>
    <property type="match status" value="1"/>
</dbReference>
<dbReference type="InterPro" id="IPR039725">
    <property type="entry name" value="CC2D1A/B"/>
</dbReference>
<proteinExistence type="inferred from homology"/>
<evidence type="ECO:0000313" key="4">
    <source>
        <dbReference type="EMBL" id="VDD76553.1"/>
    </source>
</evidence>
<dbReference type="Proteomes" id="UP000267029">
    <property type="component" value="Unassembled WGS sequence"/>
</dbReference>
<evidence type="ECO:0000259" key="3">
    <source>
        <dbReference type="PROSITE" id="PS50004"/>
    </source>
</evidence>
<feature type="compositionally biased region" description="Acidic residues" evidence="2">
    <location>
        <begin position="95"/>
        <end position="104"/>
    </location>
</feature>
<dbReference type="InterPro" id="IPR000008">
    <property type="entry name" value="C2_dom"/>
</dbReference>
<feature type="domain" description="C2" evidence="3">
    <location>
        <begin position="656"/>
        <end position="795"/>
    </location>
</feature>
<dbReference type="PANTHER" id="PTHR13076:SF9">
    <property type="entry name" value="COILED-COIL AND C2 DOMAIN-CONTAINING PROTEIN 1-LIKE"/>
    <property type="match status" value="1"/>
</dbReference>
<evidence type="ECO:0000256" key="2">
    <source>
        <dbReference type="SAM" id="MobiDB-lite"/>
    </source>
</evidence>
<feature type="compositionally biased region" description="Basic and acidic residues" evidence="2">
    <location>
        <begin position="85"/>
        <end position="94"/>
    </location>
</feature>
<comment type="similarity">
    <text evidence="1">Belongs to the CC2D1 family.</text>
</comment>
<feature type="compositionally biased region" description="Low complexity" evidence="2">
    <location>
        <begin position="472"/>
        <end position="492"/>
    </location>
</feature>
<dbReference type="InterPro" id="IPR006608">
    <property type="entry name" value="CC2D1A/B_DM14"/>
</dbReference>
<feature type="region of interest" description="Disordered" evidence="2">
    <location>
        <begin position="472"/>
        <end position="493"/>
    </location>
</feature>
<feature type="compositionally biased region" description="Basic and acidic residues" evidence="2">
    <location>
        <begin position="117"/>
        <end position="134"/>
    </location>
</feature>
<dbReference type="InterPro" id="IPR035892">
    <property type="entry name" value="C2_domain_sf"/>
</dbReference>
<dbReference type="PROSITE" id="PS50004">
    <property type="entry name" value="C2"/>
    <property type="match status" value="1"/>
</dbReference>
<gene>
    <name evidence="4" type="ORF">MCOS_LOCUS2556</name>
</gene>
<feature type="compositionally biased region" description="Basic and acidic residues" evidence="2">
    <location>
        <begin position="14"/>
        <end position="24"/>
    </location>
</feature>
<protein>
    <recommendedName>
        <fullName evidence="3">C2 domain-containing protein</fullName>
    </recommendedName>
</protein>
<dbReference type="AlphaFoldDB" id="A0A0R3U6X1"/>
<dbReference type="EMBL" id="UXSR01000433">
    <property type="protein sequence ID" value="VDD76553.1"/>
    <property type="molecule type" value="Genomic_DNA"/>
</dbReference>
<reference evidence="4 5" key="1">
    <citation type="submission" date="2018-10" db="EMBL/GenBank/DDBJ databases">
        <authorList>
            <consortium name="Pathogen Informatics"/>
        </authorList>
    </citation>
    <scope>NUCLEOTIDE SEQUENCE [LARGE SCALE GENOMIC DNA]</scope>
</reference>